<organism evidence="8 9">
    <name type="scientific">Desulfobulbus oralis</name>
    <dbReference type="NCBI Taxonomy" id="1986146"/>
    <lineage>
        <taxon>Bacteria</taxon>
        <taxon>Pseudomonadati</taxon>
        <taxon>Thermodesulfobacteriota</taxon>
        <taxon>Desulfobulbia</taxon>
        <taxon>Desulfobulbales</taxon>
        <taxon>Desulfobulbaceae</taxon>
        <taxon>Desulfobulbus</taxon>
    </lineage>
</organism>
<dbReference type="GO" id="GO:0008379">
    <property type="term" value="F:thioredoxin peroxidase activity"/>
    <property type="evidence" value="ECO:0007669"/>
    <property type="project" value="UniProtKB-UniRule"/>
</dbReference>
<comment type="similarity">
    <text evidence="6">Belongs to the peroxiredoxin family. Tpx subfamily.</text>
</comment>
<dbReference type="PANTHER" id="PTHR43110:SF1">
    <property type="entry name" value="THIOL PEROXIDASE"/>
    <property type="match status" value="1"/>
</dbReference>
<sequence>MASITLQGNKLETAGTLPAIGSAAPDFKLLNGELGEVSLKDYQGKKLVLNIFPSIDTGVCATSVRRFNQEAAKLPGVQVLCISADLPFALGRFCAAEGIKNVATLSAFLDPFRSPSFGQDYGVRMVSGPLQGLLSRAVVVIDAGGRVVHTEQVPELTQEPDYDAALAALR</sequence>
<feature type="domain" description="Thioredoxin" evidence="7">
    <location>
        <begin position="18"/>
        <end position="170"/>
    </location>
</feature>
<dbReference type="Proteomes" id="UP000239867">
    <property type="component" value="Chromosome"/>
</dbReference>
<dbReference type="PROSITE" id="PS51352">
    <property type="entry name" value="THIOREDOXIN_2"/>
    <property type="match status" value="1"/>
</dbReference>
<dbReference type="InterPro" id="IPR018219">
    <property type="entry name" value="Tpx_CS"/>
</dbReference>
<dbReference type="OrthoDB" id="9781543at2"/>
<dbReference type="RefSeq" id="WP_104936882.1">
    <property type="nucleotide sequence ID" value="NZ_CP021255.1"/>
</dbReference>
<keyword evidence="9" id="KW-1185">Reference proteome</keyword>
<gene>
    <name evidence="6" type="primary">tpx</name>
    <name evidence="8" type="ORF">CAY53_09280</name>
</gene>
<protein>
    <recommendedName>
        <fullName evidence="6">Thiol peroxidase</fullName>
        <shortName evidence="6">Tpx</shortName>
        <ecNumber evidence="6">1.11.1.24</ecNumber>
    </recommendedName>
    <alternativeName>
        <fullName evidence="6">Peroxiredoxin tpx</fullName>
        <shortName evidence="6">Prx</shortName>
    </alternativeName>
    <alternativeName>
        <fullName evidence="6">Thioredoxin peroxidase</fullName>
    </alternativeName>
    <alternativeName>
        <fullName evidence="6">Thioredoxin-dependent peroxiredoxin</fullName>
    </alternativeName>
</protein>
<name>A0A2L1GPS2_9BACT</name>
<feature type="active site" description="Cysteine sulfenic acid (-SOH) intermediate" evidence="6">
    <location>
        <position position="60"/>
    </location>
</feature>
<keyword evidence="1 6" id="KW-0575">Peroxidase</keyword>
<comment type="miscellaneous">
    <text evidence="6">The active site is a conserved redox-active cysteine residue, the peroxidatic cysteine (C(P)), which makes the nucleophilic attack on the peroxide substrate. The peroxide oxidizes the C(P)-SH to cysteine sulfenic acid (C(P)-SOH), which then reacts with another cysteine residue, the resolving cysteine (C(R)), to form a disulfide bridge. The disulfide is subsequently reduced by an appropriate electron donor to complete the catalytic cycle. In this atypical 2-Cys peroxiredoxin, C(R) is present in the same subunit to form an intramolecular disulfide. The disulfide is subsequently reduced by thioredoxin.</text>
</comment>
<dbReference type="CDD" id="cd03014">
    <property type="entry name" value="PRX_Atyp2cys"/>
    <property type="match status" value="1"/>
</dbReference>
<dbReference type="HAMAP" id="MF_00269">
    <property type="entry name" value="Tpx"/>
    <property type="match status" value="1"/>
</dbReference>
<evidence type="ECO:0000256" key="4">
    <source>
        <dbReference type="ARBA" id="ARBA00023157"/>
    </source>
</evidence>
<dbReference type="Gene3D" id="3.40.30.10">
    <property type="entry name" value="Glutaredoxin"/>
    <property type="match status" value="1"/>
</dbReference>
<feature type="disulfide bond" description="Redox-active" evidence="6">
    <location>
        <begin position="60"/>
        <end position="94"/>
    </location>
</feature>
<dbReference type="SUPFAM" id="SSF52833">
    <property type="entry name" value="Thioredoxin-like"/>
    <property type="match status" value="1"/>
</dbReference>
<evidence type="ECO:0000259" key="7">
    <source>
        <dbReference type="PROSITE" id="PS51352"/>
    </source>
</evidence>
<keyword evidence="5 6" id="KW-0676">Redox-active center</keyword>
<evidence type="ECO:0000256" key="2">
    <source>
        <dbReference type="ARBA" id="ARBA00022862"/>
    </source>
</evidence>
<dbReference type="EC" id="1.11.1.24" evidence="6"/>
<keyword evidence="2 6" id="KW-0049">Antioxidant</keyword>
<evidence type="ECO:0000256" key="1">
    <source>
        <dbReference type="ARBA" id="ARBA00022559"/>
    </source>
</evidence>
<dbReference type="PROSITE" id="PS01265">
    <property type="entry name" value="TPX"/>
    <property type="match status" value="1"/>
</dbReference>
<dbReference type="PANTHER" id="PTHR43110">
    <property type="entry name" value="THIOL PEROXIDASE"/>
    <property type="match status" value="1"/>
</dbReference>
<dbReference type="InterPro" id="IPR036249">
    <property type="entry name" value="Thioredoxin-like_sf"/>
</dbReference>
<evidence type="ECO:0000256" key="3">
    <source>
        <dbReference type="ARBA" id="ARBA00023002"/>
    </source>
</evidence>
<dbReference type="AlphaFoldDB" id="A0A2L1GPS2"/>
<dbReference type="InterPro" id="IPR050455">
    <property type="entry name" value="Tpx_Peroxidase_subfamily"/>
</dbReference>
<keyword evidence="3 6" id="KW-0560">Oxidoreductase</keyword>
<dbReference type="InterPro" id="IPR013766">
    <property type="entry name" value="Thioredoxin_domain"/>
</dbReference>
<dbReference type="InterPro" id="IPR002065">
    <property type="entry name" value="TPX"/>
</dbReference>
<dbReference type="NCBIfam" id="NF001808">
    <property type="entry name" value="PRK00522.1"/>
    <property type="match status" value="1"/>
</dbReference>
<evidence type="ECO:0000313" key="8">
    <source>
        <dbReference type="EMBL" id="AVD71636.1"/>
    </source>
</evidence>
<comment type="catalytic activity">
    <reaction evidence="6">
        <text>a hydroperoxide + [thioredoxin]-dithiol = an alcohol + [thioredoxin]-disulfide + H2O</text>
        <dbReference type="Rhea" id="RHEA:62620"/>
        <dbReference type="Rhea" id="RHEA-COMP:10698"/>
        <dbReference type="Rhea" id="RHEA-COMP:10700"/>
        <dbReference type="ChEBI" id="CHEBI:15377"/>
        <dbReference type="ChEBI" id="CHEBI:29950"/>
        <dbReference type="ChEBI" id="CHEBI:30879"/>
        <dbReference type="ChEBI" id="CHEBI:35924"/>
        <dbReference type="ChEBI" id="CHEBI:50058"/>
        <dbReference type="EC" id="1.11.1.24"/>
    </reaction>
</comment>
<keyword evidence="4 6" id="KW-1015">Disulfide bond</keyword>
<evidence type="ECO:0000256" key="5">
    <source>
        <dbReference type="ARBA" id="ARBA00023284"/>
    </source>
</evidence>
<dbReference type="Pfam" id="PF08534">
    <property type="entry name" value="Redoxin"/>
    <property type="match status" value="1"/>
</dbReference>
<evidence type="ECO:0000256" key="6">
    <source>
        <dbReference type="HAMAP-Rule" id="MF_00269"/>
    </source>
</evidence>
<comment type="function">
    <text evidence="6">Thiol-specific peroxidase that catalyzes the reduction of hydrogen peroxide and organic hydroperoxides to water and alcohols, respectively. Plays a role in cell protection against oxidative stress by detoxifying peroxides.</text>
</comment>
<evidence type="ECO:0000313" key="9">
    <source>
        <dbReference type="Proteomes" id="UP000239867"/>
    </source>
</evidence>
<dbReference type="KEGG" id="deo:CAY53_09280"/>
<dbReference type="InterPro" id="IPR013740">
    <property type="entry name" value="Redoxin"/>
</dbReference>
<reference evidence="8" key="2">
    <citation type="journal article" date="2018" name="MBio">
        <title>Insights into the evolution of host association through the isolation and characterization of a novel human periodontal pathobiont, Desulfobulbus oralis.</title>
        <authorList>
            <person name="Cross K.L."/>
            <person name="Chirania P."/>
            <person name="Xiong W."/>
            <person name="Beall C.J."/>
            <person name="Elkins J.G."/>
            <person name="Giannone R.J."/>
            <person name="Griffen A.L."/>
            <person name="Guss A.M."/>
            <person name="Hettich R.L."/>
            <person name="Joshi S.S."/>
            <person name="Mokrzan E.M."/>
            <person name="Martin R.K."/>
            <person name="Zhulin I.B."/>
            <person name="Leys E.J."/>
            <person name="Podar M."/>
        </authorList>
    </citation>
    <scope>NUCLEOTIDE SEQUENCE [LARGE SCALE GENOMIC DNA]</scope>
    <source>
        <strain evidence="8">ORNL</strain>
    </source>
</reference>
<dbReference type="EMBL" id="CP021255">
    <property type="protein sequence ID" value="AVD71636.1"/>
    <property type="molecule type" value="Genomic_DNA"/>
</dbReference>
<proteinExistence type="inferred from homology"/>
<reference evidence="8" key="1">
    <citation type="submission" date="2017-05" db="EMBL/GenBank/DDBJ databases">
        <authorList>
            <person name="Song R."/>
            <person name="Chenine A.L."/>
            <person name="Ruprecht R.M."/>
        </authorList>
    </citation>
    <scope>NUCLEOTIDE SEQUENCE</scope>
    <source>
        <strain evidence="8">ORNL</strain>
    </source>
</reference>
<accession>A0A2L1GPS2</accession>
<comment type="subunit">
    <text evidence="6">Homodimer.</text>
</comment>